<feature type="transmembrane region" description="Helical" evidence="13">
    <location>
        <begin position="267"/>
        <end position="295"/>
    </location>
</feature>
<keyword evidence="8" id="KW-1278">Translocase</keyword>
<dbReference type="InterPro" id="IPR023299">
    <property type="entry name" value="ATPase_P-typ_cyto_dom_N"/>
</dbReference>
<evidence type="ECO:0000256" key="8">
    <source>
        <dbReference type="ARBA" id="ARBA00022967"/>
    </source>
</evidence>
<dbReference type="Pfam" id="PF00690">
    <property type="entry name" value="Cation_ATPase_N"/>
    <property type="match status" value="1"/>
</dbReference>
<keyword evidence="4 13" id="KW-0812">Transmembrane</keyword>
<feature type="transmembrane region" description="Helical" evidence="13">
    <location>
        <begin position="79"/>
        <end position="98"/>
    </location>
</feature>
<protein>
    <recommendedName>
        <fullName evidence="12">Probable cation-transporting ATPase F</fullName>
    </recommendedName>
</protein>
<dbReference type="Gene3D" id="1.20.1110.10">
    <property type="entry name" value="Calcium-transporting ATPase, transmembrane domain"/>
    <property type="match status" value="2"/>
</dbReference>
<dbReference type="GO" id="GO:0046873">
    <property type="term" value="F:metal ion transmembrane transporter activity"/>
    <property type="evidence" value="ECO:0007669"/>
    <property type="project" value="UniProtKB-ARBA"/>
</dbReference>
<dbReference type="Pfam" id="PF00689">
    <property type="entry name" value="Cation_ATPase_C"/>
    <property type="match status" value="1"/>
</dbReference>
<dbReference type="InterPro" id="IPR018303">
    <property type="entry name" value="ATPase_P-typ_P_site"/>
</dbReference>
<dbReference type="InterPro" id="IPR001757">
    <property type="entry name" value="P_typ_ATPase"/>
</dbReference>
<dbReference type="GO" id="GO:0005886">
    <property type="term" value="C:plasma membrane"/>
    <property type="evidence" value="ECO:0007669"/>
    <property type="project" value="UniProtKB-SubCell"/>
</dbReference>
<comment type="similarity">
    <text evidence="2">Belongs to the cation transport ATPase (P-type) (TC 3.A.3) family. Type IIA subfamily.</text>
</comment>
<dbReference type="Proteomes" id="UP000230956">
    <property type="component" value="Unassembled WGS sequence"/>
</dbReference>
<evidence type="ECO:0000256" key="4">
    <source>
        <dbReference type="ARBA" id="ARBA00022692"/>
    </source>
</evidence>
<feature type="transmembrane region" description="Helical" evidence="13">
    <location>
        <begin position="831"/>
        <end position="850"/>
    </location>
</feature>
<dbReference type="Gene3D" id="3.40.1110.10">
    <property type="entry name" value="Calcium-transporting ATPase, cytoplasmic domain N"/>
    <property type="match status" value="1"/>
</dbReference>
<name>A0A2M7T8N3_9ACTN</name>
<evidence type="ECO:0000256" key="10">
    <source>
        <dbReference type="ARBA" id="ARBA00023136"/>
    </source>
</evidence>
<keyword evidence="10 13" id="KW-0472">Membrane</keyword>
<dbReference type="CDD" id="cd02089">
    <property type="entry name" value="P-type_ATPase_Ca_prok"/>
    <property type="match status" value="1"/>
</dbReference>
<gene>
    <name evidence="15" type="ORF">COY37_04410</name>
</gene>
<dbReference type="PRINTS" id="PR00119">
    <property type="entry name" value="CATATPASE"/>
</dbReference>
<evidence type="ECO:0000256" key="12">
    <source>
        <dbReference type="ARBA" id="ARBA00069458"/>
    </source>
</evidence>
<dbReference type="Gene3D" id="2.70.150.10">
    <property type="entry name" value="Calcium-transporting ATPase, cytoplasmic transduction domain A"/>
    <property type="match status" value="1"/>
</dbReference>
<dbReference type="NCBIfam" id="TIGR01494">
    <property type="entry name" value="ATPase_P-type"/>
    <property type="match status" value="3"/>
</dbReference>
<dbReference type="SUPFAM" id="SSF81653">
    <property type="entry name" value="Calcium ATPase, transduction domain A"/>
    <property type="match status" value="1"/>
</dbReference>
<dbReference type="FunFam" id="2.70.150.10:FF:000016">
    <property type="entry name" value="Calcium-transporting P-type ATPase putative"/>
    <property type="match status" value="1"/>
</dbReference>
<evidence type="ECO:0000256" key="1">
    <source>
        <dbReference type="ARBA" id="ARBA00004651"/>
    </source>
</evidence>
<dbReference type="InterPro" id="IPR059000">
    <property type="entry name" value="ATPase_P-type_domA"/>
</dbReference>
<keyword evidence="5" id="KW-0479">Metal-binding</keyword>
<dbReference type="GO" id="GO:0140352">
    <property type="term" value="P:export from cell"/>
    <property type="evidence" value="ECO:0007669"/>
    <property type="project" value="UniProtKB-ARBA"/>
</dbReference>
<sequence length="890" mass="97212">MHWHQKGVEEVFDELNASPHSISSEEAGRRLAEVGRNELTTKRQKTPFELLLDQFKDFMIIVLIAAAIVSSLIGEVADAAAILVILVLNAFIGFVQEYRAERAIEALRMLAAPETTVVRDGTIRTIPAADLVPGDIVLLDAGKIVPADLRLIDVALLEINESSLTGESAPVKKSVQPISREDIPLGDRRNMAYSGTFVTYGRGSGVVVETGMNTEFGKIAALIQTSEDLRTPLQRRLAVFGKYLAFAAIGISTIVFVVGVIRGEQIILIFLTAVSLAVAAIPEALPAVVTIALSIGANRMVQSKALIRKLPAVESLGSVTFICSDKTGTLTENKMKVEEIYAAGEVYRVTGVGYDPHGEFLDPEGRAVDLSKQARWHLFFRGLVLNNDASVIGRNGTYEVIGDPTEIALVVMAAKAGLPKEDAEQRHPRVEELPFDSERRMMTTVHAAGDRFISYTKGALDVILERSAQELNAQAKPSSLNPEQKVKIAGKGDELAAQGLRVLGIAYKFYDKKPPADPDILERNLIFIGLVGIVDPPRAEAKEAIALCRQAGIQPVMITGDHPLTAKNIGRRLGLINEHADMLTGEELAGLPLVEFEERVQYIRIYARVAPEQKVKIVKALQDKGEICAMTGDGVNDAPALKRADVGVAMGITGTDVAKEASDMILLDDNFATIVAAVREGRRIYDNIRRFIRYTMTSNSGEIWTIFLAPFLGLPIPLLPIHILWINLVTDGLPGLALTAERSEADIMRRPPRHPKESVFAHGMTSHIIWVGLLMGAVSLVSQAGSLYFKFGDWRTMVFTVLTLSQMGHVLAIRSEKQSLFTQGLLTNKPLLGAVLLTFFLQLSTIYVPFMQEIFKTKPLGVRELAVTLAISSLVFVAVEIEKAWGRLRS</sequence>
<evidence type="ECO:0000256" key="3">
    <source>
        <dbReference type="ARBA" id="ARBA00022475"/>
    </source>
</evidence>
<evidence type="ECO:0000256" key="13">
    <source>
        <dbReference type="SAM" id="Phobius"/>
    </source>
</evidence>
<evidence type="ECO:0000256" key="11">
    <source>
        <dbReference type="ARBA" id="ARBA00049360"/>
    </source>
</evidence>
<dbReference type="Pfam" id="PF00122">
    <property type="entry name" value="E1-E2_ATPase"/>
    <property type="match status" value="1"/>
</dbReference>
<dbReference type="GO" id="GO:0015662">
    <property type="term" value="F:P-type ion transporter activity"/>
    <property type="evidence" value="ECO:0007669"/>
    <property type="project" value="UniProtKB-ARBA"/>
</dbReference>
<evidence type="ECO:0000313" key="16">
    <source>
        <dbReference type="Proteomes" id="UP000230956"/>
    </source>
</evidence>
<dbReference type="PROSITE" id="PS00154">
    <property type="entry name" value="ATPASE_E1_E2"/>
    <property type="match status" value="1"/>
</dbReference>
<comment type="catalytic activity">
    <reaction evidence="11">
        <text>ATP + H2O = ADP + phosphate + H(+)</text>
        <dbReference type="Rhea" id="RHEA:13065"/>
        <dbReference type="ChEBI" id="CHEBI:15377"/>
        <dbReference type="ChEBI" id="CHEBI:15378"/>
        <dbReference type="ChEBI" id="CHEBI:30616"/>
        <dbReference type="ChEBI" id="CHEBI:43474"/>
        <dbReference type="ChEBI" id="CHEBI:456216"/>
    </reaction>
</comment>
<evidence type="ECO:0000256" key="7">
    <source>
        <dbReference type="ARBA" id="ARBA00022840"/>
    </source>
</evidence>
<dbReference type="GO" id="GO:0019829">
    <property type="term" value="F:ATPase-coupled monoatomic cation transmembrane transporter activity"/>
    <property type="evidence" value="ECO:0007669"/>
    <property type="project" value="TreeGrafter"/>
</dbReference>
<dbReference type="InterPro" id="IPR050510">
    <property type="entry name" value="Cation_transp_ATPase_P-type"/>
</dbReference>
<dbReference type="InterPro" id="IPR023298">
    <property type="entry name" value="ATPase_P-typ_TM_dom_sf"/>
</dbReference>
<dbReference type="FunFam" id="3.40.50.1000:FF:000028">
    <property type="entry name" value="Calcium-transporting P-type ATPase, putative"/>
    <property type="match status" value="1"/>
</dbReference>
<evidence type="ECO:0000256" key="6">
    <source>
        <dbReference type="ARBA" id="ARBA00022741"/>
    </source>
</evidence>
<feature type="transmembrane region" description="Helical" evidence="13">
    <location>
        <begin position="862"/>
        <end position="881"/>
    </location>
</feature>
<dbReference type="SFLD" id="SFLDS00003">
    <property type="entry name" value="Haloacid_Dehalogenase"/>
    <property type="match status" value="1"/>
</dbReference>
<reference evidence="16" key="1">
    <citation type="submission" date="2017-09" db="EMBL/GenBank/DDBJ databases">
        <title>Depth-based differentiation of microbial function through sediment-hosted aquifers and enrichment of novel symbionts in the deep terrestrial subsurface.</title>
        <authorList>
            <person name="Probst A.J."/>
            <person name="Ladd B."/>
            <person name="Jarett J.K."/>
            <person name="Geller-Mcgrath D.E."/>
            <person name="Sieber C.M.K."/>
            <person name="Emerson J.B."/>
            <person name="Anantharaman K."/>
            <person name="Thomas B.C."/>
            <person name="Malmstrom R."/>
            <person name="Stieglmeier M."/>
            <person name="Klingl A."/>
            <person name="Woyke T."/>
            <person name="Ryan C.M."/>
            <person name="Banfield J.F."/>
        </authorList>
    </citation>
    <scope>NUCLEOTIDE SEQUENCE [LARGE SCALE GENOMIC DNA]</scope>
</reference>
<proteinExistence type="inferred from homology"/>
<evidence type="ECO:0000256" key="2">
    <source>
        <dbReference type="ARBA" id="ARBA00005675"/>
    </source>
</evidence>
<dbReference type="GO" id="GO:0046872">
    <property type="term" value="F:metal ion binding"/>
    <property type="evidence" value="ECO:0007669"/>
    <property type="project" value="UniProtKB-KW"/>
</dbReference>
<evidence type="ECO:0000256" key="9">
    <source>
        <dbReference type="ARBA" id="ARBA00022989"/>
    </source>
</evidence>
<dbReference type="SUPFAM" id="SSF81665">
    <property type="entry name" value="Calcium ATPase, transmembrane domain M"/>
    <property type="match status" value="1"/>
</dbReference>
<dbReference type="AlphaFoldDB" id="A0A2M7T8N3"/>
<keyword evidence="6" id="KW-0547">Nucleotide-binding</keyword>
<keyword evidence="9 13" id="KW-1133">Transmembrane helix</keyword>
<keyword evidence="7" id="KW-0067">ATP-binding</keyword>
<dbReference type="InterPro" id="IPR023214">
    <property type="entry name" value="HAD_sf"/>
</dbReference>
<keyword evidence="3" id="KW-1003">Cell membrane</keyword>
<dbReference type="Gene3D" id="3.40.50.1000">
    <property type="entry name" value="HAD superfamily/HAD-like"/>
    <property type="match status" value="1"/>
</dbReference>
<dbReference type="InterPro" id="IPR008250">
    <property type="entry name" value="ATPase_P-typ_transduc_dom_A_sf"/>
</dbReference>
<dbReference type="SUPFAM" id="SSF81660">
    <property type="entry name" value="Metal cation-transporting ATPase, ATP-binding domain N"/>
    <property type="match status" value="1"/>
</dbReference>
<dbReference type="SUPFAM" id="SSF56784">
    <property type="entry name" value="HAD-like"/>
    <property type="match status" value="1"/>
</dbReference>
<evidence type="ECO:0000259" key="14">
    <source>
        <dbReference type="SMART" id="SM00831"/>
    </source>
</evidence>
<organism evidence="15 16">
    <name type="scientific">Candidatus Aquicultor secundus</name>
    <dbReference type="NCBI Taxonomy" id="1973895"/>
    <lineage>
        <taxon>Bacteria</taxon>
        <taxon>Bacillati</taxon>
        <taxon>Actinomycetota</taxon>
        <taxon>Candidatus Aquicultoria</taxon>
        <taxon>Candidatus Aquicultorales</taxon>
        <taxon>Candidatus Aquicultoraceae</taxon>
        <taxon>Candidatus Aquicultor</taxon>
    </lineage>
</organism>
<dbReference type="EMBL" id="PFNG01000101">
    <property type="protein sequence ID" value="PIZ40076.1"/>
    <property type="molecule type" value="Genomic_DNA"/>
</dbReference>
<evidence type="ECO:0000256" key="5">
    <source>
        <dbReference type="ARBA" id="ARBA00022723"/>
    </source>
</evidence>
<dbReference type="PRINTS" id="PR00120">
    <property type="entry name" value="HATPASE"/>
</dbReference>
<dbReference type="InterPro" id="IPR004014">
    <property type="entry name" value="ATPase_P-typ_cation-transptr_N"/>
</dbReference>
<comment type="caution">
    <text evidence="15">The sequence shown here is derived from an EMBL/GenBank/DDBJ whole genome shotgun (WGS) entry which is preliminary data.</text>
</comment>
<accession>A0A2M7T8N3</accession>
<dbReference type="InterPro" id="IPR006068">
    <property type="entry name" value="ATPase_P-typ_cation-transptr_C"/>
</dbReference>
<dbReference type="InterPro" id="IPR036412">
    <property type="entry name" value="HAD-like_sf"/>
</dbReference>
<dbReference type="GO" id="GO:0016887">
    <property type="term" value="F:ATP hydrolysis activity"/>
    <property type="evidence" value="ECO:0007669"/>
    <property type="project" value="InterPro"/>
</dbReference>
<dbReference type="SFLD" id="SFLDG00002">
    <property type="entry name" value="C1.7:_P-type_atpase_like"/>
    <property type="match status" value="1"/>
</dbReference>
<dbReference type="SFLD" id="SFLDF00027">
    <property type="entry name" value="p-type_atpase"/>
    <property type="match status" value="1"/>
</dbReference>
<dbReference type="GO" id="GO:0005524">
    <property type="term" value="F:ATP binding"/>
    <property type="evidence" value="ECO:0007669"/>
    <property type="project" value="UniProtKB-KW"/>
</dbReference>
<dbReference type="PANTHER" id="PTHR43294:SF21">
    <property type="entry name" value="CATION TRANSPORTING ATPASE"/>
    <property type="match status" value="1"/>
</dbReference>
<evidence type="ECO:0000313" key="15">
    <source>
        <dbReference type="EMBL" id="PIZ40076.1"/>
    </source>
</evidence>
<dbReference type="GO" id="GO:1902600">
    <property type="term" value="P:proton transmembrane transport"/>
    <property type="evidence" value="ECO:0007669"/>
    <property type="project" value="TreeGrafter"/>
</dbReference>
<feature type="transmembrane region" description="Helical" evidence="13">
    <location>
        <begin position="243"/>
        <end position="261"/>
    </location>
</feature>
<dbReference type="PANTHER" id="PTHR43294">
    <property type="entry name" value="SODIUM/POTASSIUM-TRANSPORTING ATPASE SUBUNIT ALPHA"/>
    <property type="match status" value="1"/>
</dbReference>
<dbReference type="SMART" id="SM00831">
    <property type="entry name" value="Cation_ATPase_N"/>
    <property type="match status" value="1"/>
</dbReference>
<dbReference type="Pfam" id="PF13246">
    <property type="entry name" value="Cation_ATPase"/>
    <property type="match status" value="1"/>
</dbReference>
<feature type="transmembrane region" description="Helical" evidence="13">
    <location>
        <begin position="759"/>
        <end position="782"/>
    </location>
</feature>
<dbReference type="RefSeq" id="WP_286678041.1">
    <property type="nucleotide sequence ID" value="NZ_MNXI01000054.1"/>
</dbReference>
<comment type="subcellular location">
    <subcellularLocation>
        <location evidence="1">Cell membrane</location>
        <topology evidence="1">Multi-pass membrane protein</topology>
    </subcellularLocation>
</comment>
<feature type="domain" description="Cation-transporting P-type ATPase N-terminal" evidence="14">
    <location>
        <begin position="2"/>
        <end position="75"/>
    </location>
</feature>
<dbReference type="InterPro" id="IPR044492">
    <property type="entry name" value="P_typ_ATPase_HD_dom"/>
</dbReference>